<dbReference type="VEuPathDB" id="FungiDB:SPRG_17785"/>
<dbReference type="InterPro" id="IPR015915">
    <property type="entry name" value="Kelch-typ_b-propeller"/>
</dbReference>
<organism evidence="3 4">
    <name type="scientific">Saprolegnia parasitica (strain CBS 223.65)</name>
    <dbReference type="NCBI Taxonomy" id="695850"/>
    <lineage>
        <taxon>Eukaryota</taxon>
        <taxon>Sar</taxon>
        <taxon>Stramenopiles</taxon>
        <taxon>Oomycota</taxon>
        <taxon>Saprolegniomycetes</taxon>
        <taxon>Saprolegniales</taxon>
        <taxon>Saprolegniaceae</taxon>
        <taxon>Saprolegnia</taxon>
    </lineage>
</organism>
<name>A0A067BQZ5_SAPPC</name>
<sequence length="80" mass="8541">MACSCCVGGSGGTLDDALYLFGGFEDNGERSSRLVQYSFATQMWRTIECSGNVPSPRCGHACVIDAAKKELWLFGGQGPE</sequence>
<dbReference type="RefSeq" id="XP_012212572.1">
    <property type="nucleotide sequence ID" value="XM_012357182.1"/>
</dbReference>
<accession>A0A067BQZ5</accession>
<proteinExistence type="predicted"/>
<dbReference type="Gene3D" id="2.120.10.80">
    <property type="entry name" value="Kelch-type beta propeller"/>
    <property type="match status" value="1"/>
</dbReference>
<dbReference type="GeneID" id="24139315"/>
<dbReference type="Pfam" id="PF24681">
    <property type="entry name" value="Kelch_KLHDC2_KLHL20_DRC7"/>
    <property type="match status" value="1"/>
</dbReference>
<dbReference type="STRING" id="695850.A0A067BQZ5"/>
<dbReference type="Proteomes" id="UP000030745">
    <property type="component" value="Unassembled WGS sequence"/>
</dbReference>
<dbReference type="PANTHER" id="PTHR46093:SF18">
    <property type="entry name" value="FIBRONECTIN TYPE-III DOMAIN-CONTAINING PROTEIN"/>
    <property type="match status" value="1"/>
</dbReference>
<dbReference type="AlphaFoldDB" id="A0A067BQZ5"/>
<keyword evidence="4" id="KW-1185">Reference proteome</keyword>
<gene>
    <name evidence="3" type="ORF">SPRG_17785</name>
</gene>
<dbReference type="EMBL" id="KK583962">
    <property type="protein sequence ID" value="KDO16721.1"/>
    <property type="molecule type" value="Genomic_DNA"/>
</dbReference>
<keyword evidence="1" id="KW-0880">Kelch repeat</keyword>
<dbReference type="OrthoDB" id="10251809at2759"/>
<evidence type="ECO:0000256" key="1">
    <source>
        <dbReference type="ARBA" id="ARBA00022441"/>
    </source>
</evidence>
<feature type="non-terminal residue" evidence="3">
    <location>
        <position position="80"/>
    </location>
</feature>
<dbReference type="SUPFAM" id="SSF117281">
    <property type="entry name" value="Kelch motif"/>
    <property type="match status" value="1"/>
</dbReference>
<protein>
    <submittedName>
        <fullName evidence="3">Uncharacterized protein</fullName>
    </submittedName>
</protein>
<keyword evidence="2" id="KW-0677">Repeat</keyword>
<evidence type="ECO:0000313" key="4">
    <source>
        <dbReference type="Proteomes" id="UP000030745"/>
    </source>
</evidence>
<evidence type="ECO:0000256" key="2">
    <source>
        <dbReference type="ARBA" id="ARBA00022737"/>
    </source>
</evidence>
<dbReference type="KEGG" id="spar:SPRG_17785"/>
<evidence type="ECO:0000313" key="3">
    <source>
        <dbReference type="EMBL" id="KDO16721.1"/>
    </source>
</evidence>
<dbReference type="PANTHER" id="PTHR46093">
    <property type="entry name" value="ACYL-COA-BINDING DOMAIN-CONTAINING PROTEIN 5"/>
    <property type="match status" value="1"/>
</dbReference>
<reference evidence="3 4" key="1">
    <citation type="journal article" date="2013" name="PLoS Genet.">
        <title>Distinctive expansion of potential virulence genes in the genome of the oomycete fish pathogen Saprolegnia parasitica.</title>
        <authorList>
            <person name="Jiang R.H."/>
            <person name="de Bruijn I."/>
            <person name="Haas B.J."/>
            <person name="Belmonte R."/>
            <person name="Lobach L."/>
            <person name="Christie J."/>
            <person name="van den Ackerveken G."/>
            <person name="Bottin A."/>
            <person name="Bulone V."/>
            <person name="Diaz-Moreno S.M."/>
            <person name="Dumas B."/>
            <person name="Fan L."/>
            <person name="Gaulin E."/>
            <person name="Govers F."/>
            <person name="Grenville-Briggs L.J."/>
            <person name="Horner N.R."/>
            <person name="Levin J.Z."/>
            <person name="Mammella M."/>
            <person name="Meijer H.J."/>
            <person name="Morris P."/>
            <person name="Nusbaum C."/>
            <person name="Oome S."/>
            <person name="Phillips A.J."/>
            <person name="van Rooyen D."/>
            <person name="Rzeszutek E."/>
            <person name="Saraiva M."/>
            <person name="Secombes C.J."/>
            <person name="Seidl M.F."/>
            <person name="Snel B."/>
            <person name="Stassen J.H."/>
            <person name="Sykes S."/>
            <person name="Tripathy S."/>
            <person name="van den Berg H."/>
            <person name="Vega-Arreguin J.C."/>
            <person name="Wawra S."/>
            <person name="Young S.K."/>
            <person name="Zeng Q."/>
            <person name="Dieguez-Uribeondo J."/>
            <person name="Russ C."/>
            <person name="Tyler B.M."/>
            <person name="van West P."/>
        </authorList>
    </citation>
    <scope>NUCLEOTIDE SEQUENCE [LARGE SCALE GENOMIC DNA]</scope>
    <source>
        <strain evidence="3 4">CBS 223.65</strain>
    </source>
</reference>